<feature type="domain" description="Reductase C-terminal" evidence="6">
    <location>
        <begin position="322"/>
        <end position="410"/>
    </location>
</feature>
<dbReference type="PANTHER" id="PTHR43557">
    <property type="entry name" value="APOPTOSIS-INDUCING FACTOR 1"/>
    <property type="match status" value="1"/>
</dbReference>
<comment type="caution">
    <text evidence="7">The sequence shown here is derived from an EMBL/GenBank/DDBJ whole genome shotgun (WGS) entry which is preliminary data.</text>
</comment>
<keyword evidence="3" id="KW-0274">FAD</keyword>
<keyword evidence="7" id="KW-0223">Dioxygenase</keyword>
<dbReference type="InterPro" id="IPR016156">
    <property type="entry name" value="FAD/NAD-linked_Rdtase_dimer_sf"/>
</dbReference>
<gene>
    <name evidence="7" type="ORF">C8E02_2146</name>
</gene>
<keyword evidence="2" id="KW-0285">Flavoprotein</keyword>
<evidence type="ECO:0000256" key="4">
    <source>
        <dbReference type="ARBA" id="ARBA00023002"/>
    </source>
</evidence>
<dbReference type="InterPro" id="IPR023753">
    <property type="entry name" value="FAD/NAD-binding_dom"/>
</dbReference>
<proteinExistence type="predicted"/>
<dbReference type="EMBL" id="RBID01000015">
    <property type="protein sequence ID" value="RKQ57842.1"/>
    <property type="molecule type" value="Genomic_DNA"/>
</dbReference>
<evidence type="ECO:0000259" key="6">
    <source>
        <dbReference type="Pfam" id="PF14759"/>
    </source>
</evidence>
<dbReference type="Gene3D" id="3.30.390.30">
    <property type="match status" value="1"/>
</dbReference>
<sequence length="416" mass="43496">MNHSAPIIIVGAGHAGGRAALALREQGYAGPLLLIGDEPHLPYERPALSKQLLLDSQPAAACHIGSAEQYLTLAIERLAGVRVAAIQPQSRRIRLHDGRELDYQQLLLATGGRARQASLPGADLAGVQLLRTLDDAAALRPRLQAGQRLVVVGGGFIGLEVAASARQLGCAVTVLEAGDRLAARALPPLISAKLLALHHSRGVEVRLGCQIAAFRGDGSVNAVELADGELLACDTVLVGIGIQPNTELAAAAGLAVGNGIRVDARLRTSDAHIYAVGDACEFPCPVSGQPQRLETWRNAEEQGRHVARSLLGAADAYAALPWFWSDQFDHSLQLAGQLQAAANCVTRALPDDGLLLFYLDAAERLQGACGWGAGNSIARDIKLAELLIRSGKPLPTAALADPASSLKSLLKGVASV</sequence>
<dbReference type="AlphaFoldDB" id="A0A495BA40"/>
<dbReference type="Gene3D" id="3.50.50.60">
    <property type="entry name" value="FAD/NAD(P)-binding domain"/>
    <property type="match status" value="2"/>
</dbReference>
<evidence type="ECO:0000256" key="1">
    <source>
        <dbReference type="ARBA" id="ARBA00001974"/>
    </source>
</evidence>
<evidence type="ECO:0000256" key="2">
    <source>
        <dbReference type="ARBA" id="ARBA00022630"/>
    </source>
</evidence>
<dbReference type="GO" id="GO:0016651">
    <property type="term" value="F:oxidoreductase activity, acting on NAD(P)H"/>
    <property type="evidence" value="ECO:0007669"/>
    <property type="project" value="TreeGrafter"/>
</dbReference>
<protein>
    <submittedName>
        <fullName evidence="7">3-phenylpropionate/trans-cinnamate dioxygenase ferredoxin reductase subunit</fullName>
    </submittedName>
</protein>
<dbReference type="PANTHER" id="PTHR43557:SF2">
    <property type="entry name" value="RIESKE DOMAIN-CONTAINING PROTEIN-RELATED"/>
    <property type="match status" value="1"/>
</dbReference>
<dbReference type="Pfam" id="PF14759">
    <property type="entry name" value="Reductase_C"/>
    <property type="match status" value="1"/>
</dbReference>
<dbReference type="SUPFAM" id="SSF55424">
    <property type="entry name" value="FAD/NAD-linked reductases, dimerisation (C-terminal) domain"/>
    <property type="match status" value="1"/>
</dbReference>
<dbReference type="PRINTS" id="PR00411">
    <property type="entry name" value="PNDRDTASEI"/>
</dbReference>
<name>A0A495BA40_VOGIN</name>
<evidence type="ECO:0000256" key="3">
    <source>
        <dbReference type="ARBA" id="ARBA00022827"/>
    </source>
</evidence>
<dbReference type="Pfam" id="PF07992">
    <property type="entry name" value="Pyr_redox_2"/>
    <property type="match status" value="1"/>
</dbReference>
<dbReference type="SUPFAM" id="SSF51905">
    <property type="entry name" value="FAD/NAD(P)-binding domain"/>
    <property type="match status" value="1"/>
</dbReference>
<dbReference type="InterPro" id="IPR050446">
    <property type="entry name" value="FAD-oxidoreductase/Apoptosis"/>
</dbReference>
<organism evidence="7 8">
    <name type="scientific">Vogesella indigofera</name>
    <name type="common">Pseudomonas indigofera</name>
    <dbReference type="NCBI Taxonomy" id="45465"/>
    <lineage>
        <taxon>Bacteria</taxon>
        <taxon>Pseudomonadati</taxon>
        <taxon>Pseudomonadota</taxon>
        <taxon>Betaproteobacteria</taxon>
        <taxon>Neisseriales</taxon>
        <taxon>Chromobacteriaceae</taxon>
        <taxon>Vogesella</taxon>
    </lineage>
</organism>
<accession>A0A495BA40</accession>
<evidence type="ECO:0000313" key="7">
    <source>
        <dbReference type="EMBL" id="RKQ57842.1"/>
    </source>
</evidence>
<dbReference type="PRINTS" id="PR00368">
    <property type="entry name" value="FADPNR"/>
</dbReference>
<dbReference type="GO" id="GO:0051213">
    <property type="term" value="F:dioxygenase activity"/>
    <property type="evidence" value="ECO:0007669"/>
    <property type="project" value="UniProtKB-KW"/>
</dbReference>
<feature type="domain" description="FAD/NAD(P)-binding" evidence="5">
    <location>
        <begin position="7"/>
        <end position="303"/>
    </location>
</feature>
<evidence type="ECO:0000313" key="8">
    <source>
        <dbReference type="Proteomes" id="UP000279384"/>
    </source>
</evidence>
<reference evidence="7 8" key="1">
    <citation type="submission" date="2018-10" db="EMBL/GenBank/DDBJ databases">
        <title>Genomic Encyclopedia of Type Strains, Phase IV (KMG-IV): sequencing the most valuable type-strain genomes for metagenomic binning, comparative biology and taxonomic classification.</title>
        <authorList>
            <person name="Goeker M."/>
        </authorList>
    </citation>
    <scope>NUCLEOTIDE SEQUENCE [LARGE SCALE GENOMIC DNA]</scope>
    <source>
        <strain evidence="7 8">DSM 3303</strain>
    </source>
</reference>
<dbReference type="RefSeq" id="WP_120810733.1">
    <property type="nucleotide sequence ID" value="NZ_RBID01000015.1"/>
</dbReference>
<keyword evidence="4" id="KW-0560">Oxidoreductase</keyword>
<dbReference type="InterPro" id="IPR036188">
    <property type="entry name" value="FAD/NAD-bd_sf"/>
</dbReference>
<comment type="cofactor">
    <cofactor evidence="1">
        <name>FAD</name>
        <dbReference type="ChEBI" id="CHEBI:57692"/>
    </cofactor>
</comment>
<dbReference type="GO" id="GO:0005737">
    <property type="term" value="C:cytoplasm"/>
    <property type="evidence" value="ECO:0007669"/>
    <property type="project" value="TreeGrafter"/>
</dbReference>
<dbReference type="InterPro" id="IPR028202">
    <property type="entry name" value="Reductase_C"/>
</dbReference>
<dbReference type="Proteomes" id="UP000279384">
    <property type="component" value="Unassembled WGS sequence"/>
</dbReference>
<evidence type="ECO:0000259" key="5">
    <source>
        <dbReference type="Pfam" id="PF07992"/>
    </source>
</evidence>